<dbReference type="InterPro" id="IPR056826">
    <property type="entry name" value="Agd3_CE"/>
</dbReference>
<reference evidence="3 4" key="1">
    <citation type="submission" date="2016-10" db="EMBL/GenBank/DDBJ databases">
        <authorList>
            <person name="Varghese N."/>
            <person name="Submissions S."/>
        </authorList>
    </citation>
    <scope>NUCLEOTIDE SEQUENCE [LARGE SCALE GENOMIC DNA]</scope>
    <source>
        <strain evidence="3 4">Nl1</strain>
    </source>
</reference>
<organism evidence="3 4">
    <name type="scientific">Nitrosospira multiformis</name>
    <dbReference type="NCBI Taxonomy" id="1231"/>
    <lineage>
        <taxon>Bacteria</taxon>
        <taxon>Pseudomonadati</taxon>
        <taxon>Pseudomonadota</taxon>
        <taxon>Betaproteobacteria</taxon>
        <taxon>Nitrosomonadales</taxon>
        <taxon>Nitrosomonadaceae</taxon>
        <taxon>Nitrosospira</taxon>
    </lineage>
</organism>
<sequence length="707" mass="77891">MRRLLFASMTIWLAFIAVASSPAFADNAIKLRILVITTGEVAEDLGFAYIKPVLEQMGVPYEVLNAGTQDLTAAMLASTSAGAACKAEEAGCVGNYNGIILTDADLVPGFTPAEWDILHDYQKGFGVRQAVLSGWPGTYRDPVPPYGVYLDYGLVYSSSSTDYVARWTVPGGYSKEVFEYVNQANPLPITDFAFAANPRNDANGLRDGSVPSVEPLLRTQNGEALVSIVRYMLPSRTTPVREVMISTITHAPFLVHSNVLAYEFINWVTQGVFVGARHVHMAAHSDDLFLANSLWDPALKRNNPAHTYRLRGDDINNAVNKQTAFRAAHPAAGTFKLDFAFNGSGAVVDPGAATLTANLAEDLVAAVVANKAHFRFINHTYTHADMHKAPVTADARCDYAAFTTIAAIQAEIIKNRQVWALLGLPEESQNSRVLVSGKHSGLKDPKCTDDIALHPEMFNVQADDVPFDEGGANPLFLQAVAKAGVDYLAFDSSQRAQNVERYITQYDDGSQKDRLALPRWPANIFYNVTNPLQLEDEYNYLFHGRFVSTGQNPCEIPEALCTPRNYAEILATEADIALRHMLTFNKWPHFFHQTNLAKYDESGNTLQFDWLNAVFTEYERLFNLPVKNYPYYLIGDYTQESLDTKSAAIQATWNRTANQVTLSADKLVSNLLVTGLSGGDLYGGQFIGRVTVNTNSTVFSIDRALTQ</sequence>
<feature type="domain" description="Agd3 deacetylase" evidence="2">
    <location>
        <begin position="497"/>
        <end position="626"/>
    </location>
</feature>
<comment type="caution">
    <text evidence="3">The sequence shown here is derived from an EMBL/GenBank/DDBJ whole genome shotgun (WGS) entry which is preliminary data.</text>
</comment>
<name>A0ABY0TGW2_9PROT</name>
<feature type="signal peptide" evidence="1">
    <location>
        <begin position="1"/>
        <end position="25"/>
    </location>
</feature>
<dbReference type="Proteomes" id="UP000183471">
    <property type="component" value="Unassembled WGS sequence"/>
</dbReference>
<feature type="chain" id="PRO_5046485258" description="Agd3 deacetylase domain-containing protein" evidence="1">
    <location>
        <begin position="26"/>
        <end position="707"/>
    </location>
</feature>
<gene>
    <name evidence="3" type="ORF">SAMN05216402_2354</name>
</gene>
<accession>A0ABY0TGW2</accession>
<evidence type="ECO:0000313" key="3">
    <source>
        <dbReference type="EMBL" id="SDQ80389.1"/>
    </source>
</evidence>
<protein>
    <recommendedName>
        <fullName evidence="2">Agd3 deacetylase domain-containing protein</fullName>
    </recommendedName>
</protein>
<proteinExistence type="predicted"/>
<dbReference type="Pfam" id="PF25115">
    <property type="entry name" value="Agd3_CE"/>
    <property type="match status" value="1"/>
</dbReference>
<evidence type="ECO:0000259" key="2">
    <source>
        <dbReference type="Pfam" id="PF25115"/>
    </source>
</evidence>
<evidence type="ECO:0000256" key="1">
    <source>
        <dbReference type="SAM" id="SignalP"/>
    </source>
</evidence>
<keyword evidence="4" id="KW-1185">Reference proteome</keyword>
<keyword evidence="1" id="KW-0732">Signal</keyword>
<dbReference type="EMBL" id="FNKY01000001">
    <property type="protein sequence ID" value="SDQ80389.1"/>
    <property type="molecule type" value="Genomic_DNA"/>
</dbReference>
<dbReference type="RefSeq" id="WP_074632693.1">
    <property type="nucleotide sequence ID" value="NZ_FNKY01000001.1"/>
</dbReference>
<evidence type="ECO:0000313" key="4">
    <source>
        <dbReference type="Proteomes" id="UP000183471"/>
    </source>
</evidence>